<gene>
    <name evidence="1" type="ORF">JVT61DRAFT_7865</name>
</gene>
<evidence type="ECO:0000313" key="2">
    <source>
        <dbReference type="Proteomes" id="UP000683000"/>
    </source>
</evidence>
<keyword evidence="2" id="KW-1185">Reference proteome</keyword>
<name>A0A8I2YHT3_9AGAM</name>
<proteinExistence type="predicted"/>
<reference evidence="1" key="1">
    <citation type="submission" date="2021-03" db="EMBL/GenBank/DDBJ databases">
        <title>Evolutionary innovations through gain and loss of genes in the ectomycorrhizal Boletales.</title>
        <authorList>
            <person name="Wu G."/>
            <person name="Miyauchi S."/>
            <person name="Morin E."/>
            <person name="Yang Z.-L."/>
            <person name="Xu J."/>
            <person name="Martin F.M."/>
        </authorList>
    </citation>
    <scope>NUCLEOTIDE SEQUENCE</scope>
    <source>
        <strain evidence="1">BR01</strain>
    </source>
</reference>
<evidence type="ECO:0000313" key="1">
    <source>
        <dbReference type="EMBL" id="KAG6372394.1"/>
    </source>
</evidence>
<comment type="caution">
    <text evidence="1">The sequence shown here is derived from an EMBL/GenBank/DDBJ whole genome shotgun (WGS) entry which is preliminary data.</text>
</comment>
<organism evidence="1 2">
    <name type="scientific">Boletus reticuloceps</name>
    <dbReference type="NCBI Taxonomy" id="495285"/>
    <lineage>
        <taxon>Eukaryota</taxon>
        <taxon>Fungi</taxon>
        <taxon>Dikarya</taxon>
        <taxon>Basidiomycota</taxon>
        <taxon>Agaricomycotina</taxon>
        <taxon>Agaricomycetes</taxon>
        <taxon>Agaricomycetidae</taxon>
        <taxon>Boletales</taxon>
        <taxon>Boletineae</taxon>
        <taxon>Boletaceae</taxon>
        <taxon>Boletoideae</taxon>
        <taxon>Boletus</taxon>
    </lineage>
</organism>
<dbReference type="AlphaFoldDB" id="A0A8I2YHT3"/>
<dbReference type="Proteomes" id="UP000683000">
    <property type="component" value="Unassembled WGS sequence"/>
</dbReference>
<accession>A0A8I2YHT3</accession>
<dbReference type="EMBL" id="JAGFBS010000028">
    <property type="protein sequence ID" value="KAG6372394.1"/>
    <property type="molecule type" value="Genomic_DNA"/>
</dbReference>
<sequence>MSSALNKLLMLAMPDPYAAKKEVILTAYKDTAGHLVDLVMCAPDNKSDLMDKQEVWIAQWEKGMVSTRLNREL</sequence>
<protein>
    <submittedName>
        <fullName evidence="1">Uncharacterized protein</fullName>
    </submittedName>
</protein>